<feature type="region of interest" description="Disordered" evidence="2">
    <location>
        <begin position="261"/>
        <end position="281"/>
    </location>
</feature>
<protein>
    <submittedName>
        <fullName evidence="3">Uncharacterized protein</fullName>
    </submittedName>
</protein>
<evidence type="ECO:0000256" key="1">
    <source>
        <dbReference type="ARBA" id="ARBA00023242"/>
    </source>
</evidence>
<reference evidence="3" key="1">
    <citation type="journal article" date="2012" name="PLoS Genet.">
        <title>Comparative analysis of the genomes of two field isolates of the rice blast fungus Magnaporthe oryzae.</title>
        <authorList>
            <person name="Xue M."/>
            <person name="Yang J."/>
            <person name="Li Z."/>
            <person name="Hu S."/>
            <person name="Yao N."/>
            <person name="Dean R.A."/>
            <person name="Zhao W."/>
            <person name="Shen M."/>
            <person name="Zhang H."/>
            <person name="Li C."/>
            <person name="Liu L."/>
            <person name="Cao L."/>
            <person name="Xu X."/>
            <person name="Xing Y."/>
            <person name="Hsiang T."/>
            <person name="Zhang Z."/>
            <person name="Xu J.R."/>
            <person name="Peng Y.L."/>
        </authorList>
    </citation>
    <scope>NUCLEOTIDE SEQUENCE</scope>
    <source>
        <strain evidence="3">Y34</strain>
    </source>
</reference>
<dbReference type="PANTHER" id="PTHR35392">
    <property type="entry name" value="ZN(II)2CYS6 TRANSCRIPTION FACTOR (EUROFUNG)-RELATED-RELATED"/>
    <property type="match status" value="1"/>
</dbReference>
<dbReference type="PANTHER" id="PTHR35392:SF2">
    <property type="entry name" value="ZN(II)2CYS6 TRANSCRIPTION FACTOR (EUROFUNG)"/>
    <property type="match status" value="1"/>
</dbReference>
<accession>A0AA97NQ68</accession>
<dbReference type="InterPro" id="IPR001138">
    <property type="entry name" value="Zn2Cys6_DnaBD"/>
</dbReference>
<gene>
    <name evidence="3" type="ORF">OOU_Y34scaffold00773g3</name>
</gene>
<keyword evidence="1" id="KW-0539">Nucleus</keyword>
<dbReference type="Proteomes" id="UP000011086">
    <property type="component" value="Unassembled WGS sequence"/>
</dbReference>
<organism evidence="3">
    <name type="scientific">Pyricularia oryzae (strain Y34)</name>
    <name type="common">Rice blast fungus</name>
    <name type="synonym">Magnaporthe oryzae</name>
    <dbReference type="NCBI Taxonomy" id="1143189"/>
    <lineage>
        <taxon>Eukaryota</taxon>
        <taxon>Fungi</taxon>
        <taxon>Dikarya</taxon>
        <taxon>Ascomycota</taxon>
        <taxon>Pezizomycotina</taxon>
        <taxon>Sordariomycetes</taxon>
        <taxon>Sordariomycetidae</taxon>
        <taxon>Magnaporthales</taxon>
        <taxon>Pyriculariaceae</taxon>
        <taxon>Pyricularia</taxon>
    </lineage>
</organism>
<dbReference type="CDD" id="cd00067">
    <property type="entry name" value="GAL4"/>
    <property type="match status" value="1"/>
</dbReference>
<dbReference type="InterPro" id="IPR052973">
    <property type="entry name" value="Fungal_sec-metab_reg_TF"/>
</dbReference>
<evidence type="ECO:0000313" key="3">
    <source>
        <dbReference type="EMBL" id="ELQ34290.1"/>
    </source>
</evidence>
<evidence type="ECO:0000256" key="2">
    <source>
        <dbReference type="SAM" id="MobiDB-lite"/>
    </source>
</evidence>
<sequence>MGRKPNALILQFFERGPKLADNSNRYPHTCKSCGENFPKGRIDSLTNHLTRKCPAISESDRVRACLTIHGFNKAAVEHTRASVASATAAAAAAVRPPADIQQDLDLVQRDWTALETLAEVSRQIDLSEKHDDRGNPAGASLATESTLLGQDIHDQFLAQSAHLGYKDDHSLALPQEATAQEQAAIPGATLPGTTLPAATDAIKEEPTAEQQLEALIQSAEQASHSAALSVAAAATARLNPSLLDPQLREDGVLAAVLPTTEARQTDEALEPVPTGPSQPWGELTQSDLLTTVPLRVPSQGDNPLVPQLLHGPIKGGFRMSSPNGGKARHSRARFDATRRKEVQEVRKIGACIRCRILRKTCSKGHPCDTCRKVLSPRIWKSGCVRTKFSEQLDLYSAGVQIVLNQQRLNDLKAHVNFANQGTTLELSIFPECNFHISAQALQSIGAKERTPEEPERPWVKEELLLIDSEKEDLQGSVELYMRQILHEFVEREKSHFARVTLDTAITLGHETHDELLKKAIELWGLVEMLDRERQWNITVKYGGLDGRTREIKDSTDQDCFTTICLQLTAAAERKAAHTSKQLLQGMQRVLQDSKTKIDHNMFFTTLILLNCVEKTTWAFKAWEQDSLQPMWPLEKAPHNFTGQGYVLADLLKMLLGIRKVLPRTFCRESDGMLATHEEESVLQGYFHNLELKFADLQAKQEQPIFSPTDSRKLWPPQHPISTPSCVYDHA</sequence>
<dbReference type="AlphaFoldDB" id="A0AA97NQ68"/>
<proteinExistence type="predicted"/>
<name>A0AA97NQ68_PYRO3</name>
<dbReference type="GO" id="GO:0000981">
    <property type="term" value="F:DNA-binding transcription factor activity, RNA polymerase II-specific"/>
    <property type="evidence" value="ECO:0007669"/>
    <property type="project" value="InterPro"/>
</dbReference>
<dbReference type="EMBL" id="JH793243">
    <property type="protein sequence ID" value="ELQ34290.1"/>
    <property type="molecule type" value="Genomic_DNA"/>
</dbReference>
<dbReference type="GO" id="GO:0008270">
    <property type="term" value="F:zinc ion binding"/>
    <property type="evidence" value="ECO:0007669"/>
    <property type="project" value="InterPro"/>
</dbReference>